<feature type="domain" description="Thioredoxin" evidence="1">
    <location>
        <begin position="10"/>
        <end position="95"/>
    </location>
</feature>
<dbReference type="Pfam" id="PF00085">
    <property type="entry name" value="Thioredoxin"/>
    <property type="match status" value="1"/>
</dbReference>
<organism evidence="2 4">
    <name type="scientific">Clostridium septicum</name>
    <dbReference type="NCBI Taxonomy" id="1504"/>
    <lineage>
        <taxon>Bacteria</taxon>
        <taxon>Bacillati</taxon>
        <taxon>Bacillota</taxon>
        <taxon>Clostridia</taxon>
        <taxon>Eubacteriales</taxon>
        <taxon>Clostridiaceae</taxon>
        <taxon>Clostridium</taxon>
    </lineage>
</organism>
<reference evidence="3" key="2">
    <citation type="submission" date="2022-06" db="EMBL/GenBank/DDBJ databases">
        <authorList>
            <person name="Holder M.E."/>
            <person name="Ajami N.J."/>
            <person name="Petrosino J.F."/>
        </authorList>
    </citation>
    <scope>NUCLEOTIDE SEQUENCE</scope>
    <source>
        <strain evidence="3">RMA 8861</strain>
    </source>
</reference>
<dbReference type="InterPro" id="IPR036249">
    <property type="entry name" value="Thioredoxin-like_sf"/>
</dbReference>
<evidence type="ECO:0000313" key="5">
    <source>
        <dbReference type="Proteomes" id="UP001055437"/>
    </source>
</evidence>
<dbReference type="Gene3D" id="3.40.30.10">
    <property type="entry name" value="Glutaredoxin"/>
    <property type="match status" value="1"/>
</dbReference>
<dbReference type="Proteomes" id="UP000280586">
    <property type="component" value="Chromosome"/>
</dbReference>
<dbReference type="Proteomes" id="UP001055437">
    <property type="component" value="Chromosome"/>
</dbReference>
<dbReference type="EMBL" id="CP099799">
    <property type="protein sequence ID" value="USR99574.1"/>
    <property type="molecule type" value="Genomic_DNA"/>
</dbReference>
<dbReference type="InterPro" id="IPR013766">
    <property type="entry name" value="Thioredoxin_domain"/>
</dbReference>
<dbReference type="SUPFAM" id="SSF52833">
    <property type="entry name" value="Thioredoxin-like"/>
    <property type="match status" value="1"/>
</dbReference>
<dbReference type="EMBL" id="CP023671">
    <property type="protein sequence ID" value="AYE33010.1"/>
    <property type="molecule type" value="Genomic_DNA"/>
</dbReference>
<gene>
    <name evidence="2" type="ORF">CP523_00375</name>
    <name evidence="3" type="ORF">NH397_08655</name>
</gene>
<accession>A0A9N7JIR3</accession>
<keyword evidence="5" id="KW-1185">Reference proteome</keyword>
<dbReference type="OrthoDB" id="411356at2"/>
<evidence type="ECO:0000259" key="1">
    <source>
        <dbReference type="Pfam" id="PF00085"/>
    </source>
</evidence>
<proteinExistence type="predicted"/>
<dbReference type="GeneID" id="303559129"/>
<sequence>MKIINSYYELKEFINNNSLSIIYFSTNTCTACNALKPKLISLINEFKDIKIAEVKADKSIELVAQLNMFMVPAILFFVNGKETLRESKYISISELKNKLERVVNLYER</sequence>
<dbReference type="InterPro" id="IPR017937">
    <property type="entry name" value="Thioredoxin_CS"/>
</dbReference>
<protein>
    <submittedName>
        <fullName evidence="2 3">Thioredoxin</fullName>
    </submittedName>
</protein>
<name>A0A9N7JIR3_CLOSE</name>
<dbReference type="PROSITE" id="PS00194">
    <property type="entry name" value="THIOREDOXIN_1"/>
    <property type="match status" value="1"/>
</dbReference>
<dbReference type="RefSeq" id="WP_066678143.1">
    <property type="nucleotide sequence ID" value="NZ_CABMIZ010000037.1"/>
</dbReference>
<dbReference type="CDD" id="cd02947">
    <property type="entry name" value="TRX_family"/>
    <property type="match status" value="1"/>
</dbReference>
<evidence type="ECO:0000313" key="2">
    <source>
        <dbReference type="EMBL" id="AYE33010.1"/>
    </source>
</evidence>
<evidence type="ECO:0000313" key="4">
    <source>
        <dbReference type="Proteomes" id="UP000280586"/>
    </source>
</evidence>
<dbReference type="AlphaFoldDB" id="A0A9N7JIR3"/>
<evidence type="ECO:0000313" key="3">
    <source>
        <dbReference type="EMBL" id="USR99574.1"/>
    </source>
</evidence>
<reference evidence="2 4" key="1">
    <citation type="submission" date="2017-09" db="EMBL/GenBank/DDBJ databases">
        <authorList>
            <person name="Thomas P."/>
            <person name="Seyboldt C."/>
        </authorList>
    </citation>
    <scope>NUCLEOTIDE SEQUENCE [LARGE SCALE GENOMIC DNA]</scope>
    <source>
        <strain evidence="2 4">DSM 7534</strain>
    </source>
</reference>
<dbReference type="KEGG" id="csep:CP523_00375"/>